<proteinExistence type="predicted"/>
<keyword evidence="3" id="KW-1185">Reference proteome</keyword>
<dbReference type="InterPro" id="IPR036907">
    <property type="entry name" value="5'-Nucleotdase_C_sf"/>
</dbReference>
<organism evidence="2 3">
    <name type="scientific">Rhizopus stolonifer</name>
    <name type="common">Rhizopus nigricans</name>
    <dbReference type="NCBI Taxonomy" id="4846"/>
    <lineage>
        <taxon>Eukaryota</taxon>
        <taxon>Fungi</taxon>
        <taxon>Fungi incertae sedis</taxon>
        <taxon>Mucoromycota</taxon>
        <taxon>Mucoromycotina</taxon>
        <taxon>Mucoromycetes</taxon>
        <taxon>Mucorales</taxon>
        <taxon>Mucorineae</taxon>
        <taxon>Rhizopodaceae</taxon>
        <taxon>Rhizopus</taxon>
    </lineage>
</organism>
<dbReference type="GO" id="GO:0009166">
    <property type="term" value="P:nucleotide catabolic process"/>
    <property type="evidence" value="ECO:0007669"/>
    <property type="project" value="InterPro"/>
</dbReference>
<dbReference type="STRING" id="4846.A0A367IJF7"/>
<dbReference type="Gene3D" id="3.60.21.10">
    <property type="match status" value="1"/>
</dbReference>
<accession>A0A367IJF7</accession>
<comment type="caution">
    <text evidence="2">The sequence shown here is derived from an EMBL/GenBank/DDBJ whole genome shotgun (WGS) entry which is preliminary data.</text>
</comment>
<evidence type="ECO:0000259" key="1">
    <source>
        <dbReference type="Pfam" id="PF21953"/>
    </source>
</evidence>
<dbReference type="PANTHER" id="PTHR11575">
    <property type="entry name" value="5'-NUCLEOTIDASE-RELATED"/>
    <property type="match status" value="1"/>
</dbReference>
<dbReference type="Proteomes" id="UP000253551">
    <property type="component" value="Unassembled WGS sequence"/>
</dbReference>
<feature type="non-terminal residue" evidence="2">
    <location>
        <position position="1"/>
    </location>
</feature>
<dbReference type="EMBL" id="PJQM01007725">
    <property type="protein sequence ID" value="RCH77800.1"/>
    <property type="molecule type" value="Genomic_DNA"/>
</dbReference>
<dbReference type="InterPro" id="IPR053828">
    <property type="entry name" value="Nucleosidase_C"/>
</dbReference>
<evidence type="ECO:0000313" key="2">
    <source>
        <dbReference type="EMBL" id="RCH77800.1"/>
    </source>
</evidence>
<evidence type="ECO:0000313" key="3">
    <source>
        <dbReference type="Proteomes" id="UP000253551"/>
    </source>
</evidence>
<dbReference type="InterPro" id="IPR029052">
    <property type="entry name" value="Metallo-depent_PP-like"/>
</dbReference>
<dbReference type="Pfam" id="PF21953">
    <property type="entry name" value="NadN_nucleosid_C"/>
    <property type="match status" value="1"/>
</dbReference>
<protein>
    <recommendedName>
        <fullName evidence="1">Putative 5'-nucleotidase C-terminal domain-containing protein</fullName>
    </recommendedName>
</protein>
<gene>
    <name evidence="2" type="ORF">CU098_002585</name>
</gene>
<sequence>HIRDAVKYDAYAAGIESGRYLETIGFFSVEGVSNKHVKKSGNVTFHRRYLDQNRPTFIYHSVDGKTKKFDTSKGKKMSKTIKQLRDQYKLSNTLGCASQDYFMYSAPLNSSASIFHLATKEVLPKVVINQERTNPAYYIINSGSIRYEIYKGPFSLDNMYQISPFEDKFYAIHDVPLEAAKQVLGKLNGQSDVFKKRSLYYTENPITLNEQASFVKRAQNLTKGYVTKDDFGTDGDDTPHVPYPSYNIPYYVDSDLPSGNGSTLVDIVYFDFFDSVLRKSLATITGKEWTATLTYGDPSITSSTMWLSFAQKFWNATSC</sequence>
<dbReference type="InterPro" id="IPR006179">
    <property type="entry name" value="5_nucleotidase/apyrase"/>
</dbReference>
<dbReference type="OrthoDB" id="7722975at2759"/>
<reference evidence="2 3" key="1">
    <citation type="journal article" date="2018" name="G3 (Bethesda)">
        <title>Phylogenetic and Phylogenomic Definition of Rhizopus Species.</title>
        <authorList>
            <person name="Gryganskyi A.P."/>
            <person name="Golan J."/>
            <person name="Dolatabadi S."/>
            <person name="Mondo S."/>
            <person name="Robb S."/>
            <person name="Idnurm A."/>
            <person name="Muszewska A."/>
            <person name="Steczkiewicz K."/>
            <person name="Masonjones S."/>
            <person name="Liao H.L."/>
            <person name="Gajdeczka M.T."/>
            <person name="Anike F."/>
            <person name="Vuek A."/>
            <person name="Anishchenko I.M."/>
            <person name="Voigt K."/>
            <person name="de Hoog G.S."/>
            <person name="Smith M.E."/>
            <person name="Heitman J."/>
            <person name="Vilgalys R."/>
            <person name="Stajich J.E."/>
        </authorList>
    </citation>
    <scope>NUCLEOTIDE SEQUENCE [LARGE SCALE GENOMIC DNA]</scope>
    <source>
        <strain evidence="2 3">LSU 92-RS-03</strain>
    </source>
</reference>
<dbReference type="GO" id="GO:0016787">
    <property type="term" value="F:hydrolase activity"/>
    <property type="evidence" value="ECO:0007669"/>
    <property type="project" value="InterPro"/>
</dbReference>
<dbReference type="SUPFAM" id="SSF55816">
    <property type="entry name" value="5'-nucleotidase (syn. UDP-sugar hydrolase), C-terminal domain"/>
    <property type="match status" value="1"/>
</dbReference>
<name>A0A367IJF7_RHIST</name>
<dbReference type="Gene3D" id="3.90.780.10">
    <property type="entry name" value="5'-Nucleotidase, C-terminal domain"/>
    <property type="match status" value="1"/>
</dbReference>
<dbReference type="GO" id="GO:0005829">
    <property type="term" value="C:cytosol"/>
    <property type="evidence" value="ECO:0007669"/>
    <property type="project" value="TreeGrafter"/>
</dbReference>
<dbReference type="AlphaFoldDB" id="A0A367IJF7"/>
<dbReference type="PANTHER" id="PTHR11575:SF22">
    <property type="entry name" value="ADL392WP"/>
    <property type="match status" value="1"/>
</dbReference>
<feature type="domain" description="Putative 5'-nucleotidase C-terminal" evidence="1">
    <location>
        <begin position="100"/>
        <end position="275"/>
    </location>
</feature>